<comment type="caution">
    <text evidence="2">The sequence shown here is derived from an EMBL/GenBank/DDBJ whole genome shotgun (WGS) entry which is preliminary data.</text>
</comment>
<feature type="compositionally biased region" description="Polar residues" evidence="1">
    <location>
        <begin position="174"/>
        <end position="183"/>
    </location>
</feature>
<dbReference type="Proteomes" id="UP001174691">
    <property type="component" value="Unassembled WGS sequence"/>
</dbReference>
<feature type="compositionally biased region" description="Low complexity" evidence="1">
    <location>
        <begin position="43"/>
        <end position="69"/>
    </location>
</feature>
<feature type="compositionally biased region" description="Polar residues" evidence="1">
    <location>
        <begin position="282"/>
        <end position="297"/>
    </location>
</feature>
<sequence>MASNTADSADDGDGQHDLITFGLTKAASPSSDNDDEWVDSGFPAPSASPVPSSDGFVSYRSLPSLSSNSHGTPSVGNTSSPSAVGSVISPLASKSKAKSTFILDNTKSTKPVAKKAKTASGGNNEGLHGKDKKGRQGKAGEREGNKNKQGKLGQDRPSNVPAVPKDNRDGSGIRPSTPSSLETPITEAWKKFSPTNPFAKRNREKHIAGALSVTQPHSLSSSSSPSLKPSTGGQSSTSPGHHNPRTVTFDSQLSDGDISSITFKPTMPNQPDPGTEHPPIGCTNNTSSNPTRGSNKNTTTQQTQPTPTPASTVSSKNDSSDKAIPSNPPTSTSNRPVKPARGPTSAPPGHPTTSTPVQVPAQTSIPSGKNKKKSNGKGKGVDVGDMPFDRLVDLEAEGMLKLLDGKISAAELERHRNVADEVKRRVILRDRQKLEDK</sequence>
<feature type="region of interest" description="Disordered" evidence="1">
    <location>
        <begin position="1"/>
        <end position="385"/>
    </location>
</feature>
<evidence type="ECO:0000256" key="1">
    <source>
        <dbReference type="SAM" id="MobiDB-lite"/>
    </source>
</evidence>
<evidence type="ECO:0000313" key="3">
    <source>
        <dbReference type="Proteomes" id="UP001174691"/>
    </source>
</evidence>
<gene>
    <name evidence="2" type="ORF">NKR19_g7474</name>
</gene>
<dbReference type="EMBL" id="JANBVN010000131">
    <property type="protein sequence ID" value="KAJ9139308.1"/>
    <property type="molecule type" value="Genomic_DNA"/>
</dbReference>
<keyword evidence="3" id="KW-1185">Reference proteome</keyword>
<dbReference type="AlphaFoldDB" id="A0AA38VLY8"/>
<accession>A0AA38VLY8</accession>
<proteinExistence type="predicted"/>
<feature type="compositionally biased region" description="Polar residues" evidence="1">
    <location>
        <begin position="70"/>
        <end position="83"/>
    </location>
</feature>
<protein>
    <submittedName>
        <fullName evidence="2">Uncharacterized protein</fullName>
    </submittedName>
</protein>
<evidence type="ECO:0000313" key="2">
    <source>
        <dbReference type="EMBL" id="KAJ9139308.1"/>
    </source>
</evidence>
<feature type="compositionally biased region" description="Polar residues" evidence="1">
    <location>
        <begin position="351"/>
        <end position="366"/>
    </location>
</feature>
<reference evidence="2" key="1">
    <citation type="submission" date="2022-07" db="EMBL/GenBank/DDBJ databases">
        <title>Fungi with potential for degradation of polypropylene.</title>
        <authorList>
            <person name="Gostincar C."/>
        </authorList>
    </citation>
    <scope>NUCLEOTIDE SEQUENCE</scope>
    <source>
        <strain evidence="2">EXF-13287</strain>
    </source>
</reference>
<feature type="compositionally biased region" description="Low complexity" evidence="1">
    <location>
        <begin position="218"/>
        <end position="240"/>
    </location>
</feature>
<name>A0AA38VLY8_9PEZI</name>
<organism evidence="2 3">
    <name type="scientific">Coniochaeta hoffmannii</name>
    <dbReference type="NCBI Taxonomy" id="91930"/>
    <lineage>
        <taxon>Eukaryota</taxon>
        <taxon>Fungi</taxon>
        <taxon>Dikarya</taxon>
        <taxon>Ascomycota</taxon>
        <taxon>Pezizomycotina</taxon>
        <taxon>Sordariomycetes</taxon>
        <taxon>Sordariomycetidae</taxon>
        <taxon>Coniochaetales</taxon>
        <taxon>Coniochaetaceae</taxon>
        <taxon>Coniochaeta</taxon>
    </lineage>
</organism>
<feature type="compositionally biased region" description="Polar residues" evidence="1">
    <location>
        <begin position="245"/>
        <end position="269"/>
    </location>
</feature>